<dbReference type="Proteomes" id="UP000239469">
    <property type="component" value="Unassembled WGS sequence"/>
</dbReference>
<organism evidence="1 2">
    <name type="scientific">Chromobacterium amazonense</name>
    <dbReference type="NCBI Taxonomy" id="1382803"/>
    <lineage>
        <taxon>Bacteria</taxon>
        <taxon>Pseudomonadati</taxon>
        <taxon>Pseudomonadota</taxon>
        <taxon>Betaproteobacteria</taxon>
        <taxon>Neisseriales</taxon>
        <taxon>Chromobacteriaceae</taxon>
        <taxon>Chromobacterium</taxon>
    </lineage>
</organism>
<protein>
    <submittedName>
        <fullName evidence="1">Uncharacterized protein</fullName>
    </submittedName>
</protein>
<accession>A0A2S9WZ25</accession>
<evidence type="ECO:0000313" key="2">
    <source>
        <dbReference type="Proteomes" id="UP000239469"/>
    </source>
</evidence>
<comment type="caution">
    <text evidence="1">The sequence shown here is derived from an EMBL/GenBank/DDBJ whole genome shotgun (WGS) entry which is preliminary data.</text>
</comment>
<dbReference type="RefSeq" id="WP_106078121.1">
    <property type="nucleotide sequence ID" value="NZ_MTBD01000058.1"/>
</dbReference>
<dbReference type="OrthoDB" id="8592716at2"/>
<proteinExistence type="predicted"/>
<name>A0A2S9WZ25_9NEIS</name>
<dbReference type="EMBL" id="MTBD01000058">
    <property type="protein sequence ID" value="PRP68713.1"/>
    <property type="molecule type" value="Genomic_DNA"/>
</dbReference>
<sequence>MHMEHAKAVYDACHLRHGQHVLMATGRAAKVGEIGQTTIRFDYLERNRPDDCVIIPRHKVPEMVRV</sequence>
<gene>
    <name evidence="1" type="ORF">BUE93_20830</name>
</gene>
<reference evidence="1 2" key="1">
    <citation type="submission" date="2017-01" db="EMBL/GenBank/DDBJ databases">
        <title>New insights into the genetic diversity of Chromobacterium isolated from tropical freshwater lake.</title>
        <authorList>
            <person name="Santos A.B."/>
            <person name="Nascimento A.M."/>
            <person name="Da Silva P.C."/>
        </authorList>
    </citation>
    <scope>NUCLEOTIDE SEQUENCE [LARGE SCALE GENOMIC DNA]</scope>
    <source>
        <strain evidence="1 2">56AF</strain>
    </source>
</reference>
<dbReference type="AlphaFoldDB" id="A0A2S9WZ25"/>
<evidence type="ECO:0000313" key="1">
    <source>
        <dbReference type="EMBL" id="PRP68713.1"/>
    </source>
</evidence>